<dbReference type="Pfam" id="PF03638">
    <property type="entry name" value="TCR"/>
    <property type="match status" value="2"/>
</dbReference>
<comment type="similarity">
    <text evidence="2">Belongs to the lin-54 family.</text>
</comment>
<comment type="subcellular location">
    <subcellularLocation>
        <location evidence="1">Nucleus</location>
    </subcellularLocation>
</comment>
<protein>
    <recommendedName>
        <fullName evidence="5">CRC domain-containing protein</fullName>
    </recommendedName>
</protein>
<dbReference type="PROSITE" id="PS51634">
    <property type="entry name" value="CRC"/>
    <property type="match status" value="1"/>
</dbReference>
<name>A0A8K0HLF9_9ROSA</name>
<dbReference type="OrthoDB" id="6283463at2759"/>
<keyword evidence="7" id="KW-1185">Reference proteome</keyword>
<dbReference type="InterPro" id="IPR005172">
    <property type="entry name" value="CRC"/>
</dbReference>
<evidence type="ECO:0000256" key="3">
    <source>
        <dbReference type="ARBA" id="ARBA00023242"/>
    </source>
</evidence>
<dbReference type="Proteomes" id="UP000796880">
    <property type="component" value="Unassembled WGS sequence"/>
</dbReference>
<dbReference type="PANTHER" id="PTHR46159">
    <property type="entry name" value="PROTEIN TESMIN/TSO1-LIKE CXC 2"/>
    <property type="match status" value="1"/>
</dbReference>
<evidence type="ECO:0000313" key="7">
    <source>
        <dbReference type="Proteomes" id="UP000796880"/>
    </source>
</evidence>
<dbReference type="PANTHER" id="PTHR46159:SF15">
    <property type="entry name" value="CRC DOMAIN-CONTAINING PROTEIN"/>
    <property type="match status" value="1"/>
</dbReference>
<evidence type="ECO:0000259" key="5">
    <source>
        <dbReference type="PROSITE" id="PS51634"/>
    </source>
</evidence>
<organism evidence="6 7">
    <name type="scientific">Rhamnella rubrinervis</name>
    <dbReference type="NCBI Taxonomy" id="2594499"/>
    <lineage>
        <taxon>Eukaryota</taxon>
        <taxon>Viridiplantae</taxon>
        <taxon>Streptophyta</taxon>
        <taxon>Embryophyta</taxon>
        <taxon>Tracheophyta</taxon>
        <taxon>Spermatophyta</taxon>
        <taxon>Magnoliopsida</taxon>
        <taxon>eudicotyledons</taxon>
        <taxon>Gunneridae</taxon>
        <taxon>Pentapetalae</taxon>
        <taxon>rosids</taxon>
        <taxon>fabids</taxon>
        <taxon>Rosales</taxon>
        <taxon>Rhamnaceae</taxon>
        <taxon>rhamnoid group</taxon>
        <taxon>Rhamneae</taxon>
        <taxon>Rhamnella</taxon>
    </lineage>
</organism>
<sequence>MDTPVKNQLSPATPFSSKFEDSPVFNYISNLSPIEPVKFRHNDHTFNPITFTSSPSVFASPKISSFCETRFSIRRHHFSDQPKPDSLRSENENFKSEGISVSVHPSDLCTEQLGYSSSASSAREITSELLTENLELAIEFPSTLKYDSGSPNSNVLPCDVIKTDSVLETESIQIQDMQSVTENSKEKHCLFERESFLRRICWVEKNDGVARCYWAKQISDSDNLLNFDSSITGGHFEGKDPKMVDAGTMSFISDVLEDDLKKFEKPESSYPIGTCEQCVMGESCTQSERTGDQEETDQMPAALSRTLMDKLVVTDSCNIVDDKRIKFIRSSCKLRSQLHRRIRRRCLDFERAGSHEMKSTSARNDSSAVSVKSSGKVASVENNFFKIKNDCSCSSSNLPGVGLHLNALATTIEGKEFQNESLAHESQLISTPRSIISSCSLMPDEISHDKFSSQKSIERDSVLYSNEAQAAEDAHHTPKCVIGEEFDHSSPQNKRSNPEHVTEMLACKRCNCKRSKCLKLYCECFAAGLYCVGPCSCQDCLNNPINEDTVLETRRQIESRDPLAFAPKVIRSSDAVAECRDENNTTPASARHKRGCNCRKSSCLKKYCECYQGGVGCSMSCRCVACKNTYGRKDGDWLSGAEEAEFKESKDVETIRDPDFPKTPFEIGRPFDEPPLNSRGEPRSRKRSLPNTAGSSP</sequence>
<dbReference type="EMBL" id="VOIH02000002">
    <property type="protein sequence ID" value="KAF3454344.1"/>
    <property type="molecule type" value="Genomic_DNA"/>
</dbReference>
<evidence type="ECO:0000256" key="1">
    <source>
        <dbReference type="ARBA" id="ARBA00004123"/>
    </source>
</evidence>
<comment type="caution">
    <text evidence="6">The sequence shown here is derived from an EMBL/GenBank/DDBJ whole genome shotgun (WGS) entry which is preliminary data.</text>
</comment>
<dbReference type="SMART" id="SM01114">
    <property type="entry name" value="CXC"/>
    <property type="match status" value="2"/>
</dbReference>
<keyword evidence="3" id="KW-0539">Nucleus</keyword>
<evidence type="ECO:0000256" key="2">
    <source>
        <dbReference type="ARBA" id="ARBA00007267"/>
    </source>
</evidence>
<feature type="region of interest" description="Disordered" evidence="4">
    <location>
        <begin position="647"/>
        <end position="697"/>
    </location>
</feature>
<evidence type="ECO:0000313" key="6">
    <source>
        <dbReference type="EMBL" id="KAF3454344.1"/>
    </source>
</evidence>
<dbReference type="InterPro" id="IPR044522">
    <property type="entry name" value="TSO1-like"/>
</dbReference>
<dbReference type="GO" id="GO:0003700">
    <property type="term" value="F:DNA-binding transcription factor activity"/>
    <property type="evidence" value="ECO:0007669"/>
    <property type="project" value="InterPro"/>
</dbReference>
<feature type="compositionally biased region" description="Basic and acidic residues" evidence="4">
    <location>
        <begin position="647"/>
        <end position="660"/>
    </location>
</feature>
<accession>A0A8K0HLF9</accession>
<gene>
    <name evidence="6" type="ORF">FNV43_RR04791</name>
</gene>
<evidence type="ECO:0000256" key="4">
    <source>
        <dbReference type="SAM" id="MobiDB-lite"/>
    </source>
</evidence>
<reference evidence="6" key="1">
    <citation type="submission" date="2020-03" db="EMBL/GenBank/DDBJ databases">
        <title>A high-quality chromosome-level genome assembly of a woody plant with both climbing and erect habits, Rhamnella rubrinervis.</title>
        <authorList>
            <person name="Lu Z."/>
            <person name="Yang Y."/>
            <person name="Zhu X."/>
            <person name="Sun Y."/>
        </authorList>
    </citation>
    <scope>NUCLEOTIDE SEQUENCE</scope>
    <source>
        <strain evidence="6">BYM</strain>
        <tissue evidence="6">Leaf</tissue>
    </source>
</reference>
<dbReference type="InterPro" id="IPR033467">
    <property type="entry name" value="Tesmin/TSO1-like_CXC"/>
</dbReference>
<dbReference type="GO" id="GO:0005634">
    <property type="term" value="C:nucleus"/>
    <property type="evidence" value="ECO:0007669"/>
    <property type="project" value="UniProtKB-SubCell"/>
</dbReference>
<feature type="domain" description="CRC" evidence="5">
    <location>
        <begin position="506"/>
        <end position="631"/>
    </location>
</feature>
<proteinExistence type="inferred from homology"/>
<dbReference type="AlphaFoldDB" id="A0A8K0HLF9"/>